<evidence type="ECO:0000256" key="4">
    <source>
        <dbReference type="SAM" id="SignalP"/>
    </source>
</evidence>
<dbReference type="PROSITE" id="PS50005">
    <property type="entry name" value="TPR"/>
    <property type="match status" value="1"/>
</dbReference>
<reference evidence="5 6" key="1">
    <citation type="submission" date="2024-04" db="EMBL/GenBank/DDBJ databases">
        <title>Flavobacterium sp. DGU11 16S ribosomal RNA gene Genome sequencing and assembly.</title>
        <authorList>
            <person name="Park S."/>
        </authorList>
    </citation>
    <scope>NUCLEOTIDE SEQUENCE [LARGE SCALE GENOMIC DNA]</scope>
    <source>
        <strain evidence="5 6">DGU11</strain>
    </source>
</reference>
<gene>
    <name evidence="5" type="ORF">AAEO56_17145</name>
</gene>
<dbReference type="Proteomes" id="UP001464555">
    <property type="component" value="Unassembled WGS sequence"/>
</dbReference>
<comment type="caution">
    <text evidence="5">The sequence shown here is derived from an EMBL/GenBank/DDBJ whole genome shotgun (WGS) entry which is preliminary data.</text>
</comment>
<dbReference type="Pfam" id="PF13181">
    <property type="entry name" value="TPR_8"/>
    <property type="match status" value="2"/>
</dbReference>
<dbReference type="SMART" id="SM00028">
    <property type="entry name" value="TPR"/>
    <property type="match status" value="4"/>
</dbReference>
<keyword evidence="2" id="KW-0175">Coiled coil</keyword>
<feature type="region of interest" description="Disordered" evidence="3">
    <location>
        <begin position="455"/>
        <end position="527"/>
    </location>
</feature>
<keyword evidence="1" id="KW-0802">TPR repeat</keyword>
<feature type="signal peptide" evidence="4">
    <location>
        <begin position="1"/>
        <end position="20"/>
    </location>
</feature>
<dbReference type="EMBL" id="JBBYHR010000011">
    <property type="protein sequence ID" value="MEL1246003.1"/>
    <property type="molecule type" value="Genomic_DNA"/>
</dbReference>
<protein>
    <submittedName>
        <fullName evidence="5">Tetratricopeptide repeat protein</fullName>
    </submittedName>
</protein>
<dbReference type="InterPro" id="IPR019734">
    <property type="entry name" value="TPR_rpt"/>
</dbReference>
<dbReference type="InterPro" id="IPR011990">
    <property type="entry name" value="TPR-like_helical_dom_sf"/>
</dbReference>
<feature type="coiled-coil region" evidence="2">
    <location>
        <begin position="162"/>
        <end position="189"/>
    </location>
</feature>
<keyword evidence="6" id="KW-1185">Reference proteome</keyword>
<proteinExistence type="predicted"/>
<evidence type="ECO:0000256" key="3">
    <source>
        <dbReference type="SAM" id="MobiDB-lite"/>
    </source>
</evidence>
<feature type="coiled-coil region" evidence="2">
    <location>
        <begin position="427"/>
        <end position="454"/>
    </location>
</feature>
<feature type="chain" id="PRO_5047260713" evidence="4">
    <location>
        <begin position="21"/>
        <end position="919"/>
    </location>
</feature>
<feature type="compositionally biased region" description="Polar residues" evidence="3">
    <location>
        <begin position="473"/>
        <end position="483"/>
    </location>
</feature>
<dbReference type="SUPFAM" id="SSF48452">
    <property type="entry name" value="TPR-like"/>
    <property type="match status" value="1"/>
</dbReference>
<name>A0ABU9I0P8_9FLAO</name>
<dbReference type="RefSeq" id="WP_341698299.1">
    <property type="nucleotide sequence ID" value="NZ_JBBYHR010000011.1"/>
</dbReference>
<dbReference type="Gene3D" id="1.25.40.10">
    <property type="entry name" value="Tetratricopeptide repeat domain"/>
    <property type="match status" value="4"/>
</dbReference>
<dbReference type="PROSITE" id="PS51257">
    <property type="entry name" value="PROKAR_LIPOPROTEIN"/>
    <property type="match status" value="1"/>
</dbReference>
<keyword evidence="4" id="KW-0732">Signal</keyword>
<evidence type="ECO:0000313" key="5">
    <source>
        <dbReference type="EMBL" id="MEL1246003.1"/>
    </source>
</evidence>
<sequence length="919" mass="104921">MKTSKYKYILLCGVLGFAIACSTKKDSFVNRNYHGMTTKYNVLYNGDLALQAGLTDLKTTYADNFWEVLPVEKMQPAKEEMEPTDKRNANFERAETKATKAIQKHSMNLGGTERNQQMDEAHLLLGKSRYYDNRFIPALEAFNYVLYKHKGSSRIDEVKVWREKTNIRLENESTAIKNLNQLLKEKKDQMDEQIYSDANAMLAQAYINTGVNDSAVYVLKKAMDFTRDREQEARYRFILGQLYDKMKQPDSAYAYYQSVIDMNRKSPRRYVIQAHAMQAGQFDYEKGDTLAFMTNMRDLLEDRENRPYLDIIHHQVALYYDKQGDDDKAVKNYNKSLRTKSADKYLMASNYRNIAEINFEKAKYPTAGKYFDSTMVYLDNRGREFKAIKKKRDNLEDVIKYEAIAQNNDSILRIASLSETARVAFFEDYIKRLKEQEEKEKKRLEAEAQKQANIAAAGNMRSFNDDDAMMPPGSTSGPQTSLRKNAGDDFSTVGKGDNSRVPNQSINPAAKAQPGMPASGLGGASGAGGVSGGNGSKFYFYTPSTVSYGKLEFKKRWGGRPLVDNWRWASEIRNSGKENEDPETASKNNDSLVADKKGAEKIDERYTTDFYIKQLPTSQKILDSLAKDRNFAYYQLGLIYKEKFKEYRRAADKLEKLLVNSPEERLILPAKYNLYKIYQIIDPAKADKYKQQVLAEYPDSRYAEIIKNPGLDAVNNESPDAVYAAVYKKYEEGKTREVRALLETNIETYTGEEIVSKFELLKARIVGRLQGLEEYKKSLNFVALTYPNSTEGKLAETILKTDLPNLEKNTFGKPSVTYKMIFKFDSPTDPKIAVLRAKIEKFIKEGLNNSITISQDVYTTNEDFLVVHGFNSKLAAEDAASVLKEYKDYKIAETPIVISTEDYKVVQIKKNLTGFLAIK</sequence>
<evidence type="ECO:0000313" key="6">
    <source>
        <dbReference type="Proteomes" id="UP001464555"/>
    </source>
</evidence>
<dbReference type="Pfam" id="PF13174">
    <property type="entry name" value="TPR_6"/>
    <property type="match status" value="1"/>
</dbReference>
<accession>A0ABU9I0P8</accession>
<feature type="repeat" description="TPR" evidence="1">
    <location>
        <begin position="233"/>
        <end position="266"/>
    </location>
</feature>
<evidence type="ECO:0000256" key="2">
    <source>
        <dbReference type="SAM" id="Coils"/>
    </source>
</evidence>
<organism evidence="5 6">
    <name type="scientific">Flavobacterium arundinis</name>
    <dbReference type="NCBI Taxonomy" id="3139143"/>
    <lineage>
        <taxon>Bacteria</taxon>
        <taxon>Pseudomonadati</taxon>
        <taxon>Bacteroidota</taxon>
        <taxon>Flavobacteriia</taxon>
        <taxon>Flavobacteriales</taxon>
        <taxon>Flavobacteriaceae</taxon>
        <taxon>Flavobacterium</taxon>
    </lineage>
</organism>
<evidence type="ECO:0000256" key="1">
    <source>
        <dbReference type="PROSITE-ProRule" id="PRU00339"/>
    </source>
</evidence>